<accession>A0ABX2FEY5</accession>
<dbReference type="SUPFAM" id="SSF51182">
    <property type="entry name" value="RmlC-like cupins"/>
    <property type="match status" value="1"/>
</dbReference>
<evidence type="ECO:0000256" key="3">
    <source>
        <dbReference type="ARBA" id="ARBA00023163"/>
    </source>
</evidence>
<sequence>MSRTGHSILVGSTMLMPGFRFDWHEHPAHQLNWAEDGALTIGTAFGTWILPPSRALWIPAGVRHTTGSSRSATHMRSLLITADLVPWQVPTVIRVGPLLGPLLSYLASPLEPAPRARAEALLQDLLEPVPTTPIELPMPSSDRTARIASSLQADPADPRTLADWGRTVGASSRTLARLFVAETGLGFAEWRTRLRLTHALGLLASGTSVTATAHMVGYSTPSAFVSAFRRVTGTSPARYFTAE</sequence>
<evidence type="ECO:0000313" key="6">
    <source>
        <dbReference type="Proteomes" id="UP000763557"/>
    </source>
</evidence>
<dbReference type="PANTHER" id="PTHR11019">
    <property type="entry name" value="HTH-TYPE TRANSCRIPTIONAL REGULATOR NIMR"/>
    <property type="match status" value="1"/>
</dbReference>
<dbReference type="SUPFAM" id="SSF46689">
    <property type="entry name" value="Homeodomain-like"/>
    <property type="match status" value="1"/>
</dbReference>
<dbReference type="Gene3D" id="2.60.120.10">
    <property type="entry name" value="Jelly Rolls"/>
    <property type="match status" value="1"/>
</dbReference>
<dbReference type="Pfam" id="PF12833">
    <property type="entry name" value="HTH_18"/>
    <property type="match status" value="1"/>
</dbReference>
<organism evidence="5 6">
    <name type="scientific">Kibdelosporangium persicum</name>
    <dbReference type="NCBI Taxonomy" id="2698649"/>
    <lineage>
        <taxon>Bacteria</taxon>
        <taxon>Bacillati</taxon>
        <taxon>Actinomycetota</taxon>
        <taxon>Actinomycetes</taxon>
        <taxon>Pseudonocardiales</taxon>
        <taxon>Pseudonocardiaceae</taxon>
        <taxon>Kibdelosporangium</taxon>
    </lineage>
</organism>
<dbReference type="InterPro" id="IPR003313">
    <property type="entry name" value="AraC-bd"/>
</dbReference>
<evidence type="ECO:0000256" key="2">
    <source>
        <dbReference type="ARBA" id="ARBA00023125"/>
    </source>
</evidence>
<feature type="domain" description="HTH araC/xylS-type" evidence="4">
    <location>
        <begin position="145"/>
        <end position="242"/>
    </location>
</feature>
<name>A0ABX2FEY5_9PSEU</name>
<proteinExistence type="predicted"/>
<dbReference type="RefSeq" id="WP_173140659.1">
    <property type="nucleotide sequence ID" value="NZ_CBCSGW010000050.1"/>
</dbReference>
<gene>
    <name evidence="5" type="ORF">GC106_72020</name>
</gene>
<dbReference type="PANTHER" id="PTHR11019:SF199">
    <property type="entry name" value="HTH-TYPE TRANSCRIPTIONAL REGULATOR NIMR"/>
    <property type="match status" value="1"/>
</dbReference>
<dbReference type="EMBL" id="JAAATY010000032">
    <property type="protein sequence ID" value="NRN69940.1"/>
    <property type="molecule type" value="Genomic_DNA"/>
</dbReference>
<keyword evidence="1" id="KW-0805">Transcription regulation</keyword>
<keyword evidence="3" id="KW-0804">Transcription</keyword>
<evidence type="ECO:0000313" key="5">
    <source>
        <dbReference type="EMBL" id="NRN69940.1"/>
    </source>
</evidence>
<dbReference type="PROSITE" id="PS01124">
    <property type="entry name" value="HTH_ARAC_FAMILY_2"/>
    <property type="match status" value="1"/>
</dbReference>
<dbReference type="CDD" id="cd06124">
    <property type="entry name" value="cupin_NimR-like_N"/>
    <property type="match status" value="1"/>
</dbReference>
<dbReference type="PROSITE" id="PS00041">
    <property type="entry name" value="HTH_ARAC_FAMILY_1"/>
    <property type="match status" value="1"/>
</dbReference>
<keyword evidence="2" id="KW-0238">DNA-binding</keyword>
<dbReference type="Pfam" id="PF02311">
    <property type="entry name" value="AraC_binding"/>
    <property type="match status" value="1"/>
</dbReference>
<protein>
    <submittedName>
        <fullName evidence="5">HTH-type transcriptional repressor of iron proteins A</fullName>
    </submittedName>
</protein>
<comment type="caution">
    <text evidence="5">The sequence shown here is derived from an EMBL/GenBank/DDBJ whole genome shotgun (WGS) entry which is preliminary data.</text>
</comment>
<evidence type="ECO:0000256" key="1">
    <source>
        <dbReference type="ARBA" id="ARBA00023015"/>
    </source>
</evidence>
<evidence type="ECO:0000259" key="4">
    <source>
        <dbReference type="PROSITE" id="PS01124"/>
    </source>
</evidence>
<dbReference type="SMART" id="SM00342">
    <property type="entry name" value="HTH_ARAC"/>
    <property type="match status" value="1"/>
</dbReference>
<dbReference type="InterPro" id="IPR009057">
    <property type="entry name" value="Homeodomain-like_sf"/>
</dbReference>
<dbReference type="InterPro" id="IPR014710">
    <property type="entry name" value="RmlC-like_jellyroll"/>
</dbReference>
<dbReference type="InterPro" id="IPR018062">
    <property type="entry name" value="HTH_AraC-typ_CS"/>
</dbReference>
<dbReference type="Gene3D" id="1.10.10.60">
    <property type="entry name" value="Homeodomain-like"/>
    <property type="match status" value="1"/>
</dbReference>
<dbReference type="InterPro" id="IPR018060">
    <property type="entry name" value="HTH_AraC"/>
</dbReference>
<dbReference type="Proteomes" id="UP000763557">
    <property type="component" value="Unassembled WGS sequence"/>
</dbReference>
<dbReference type="InterPro" id="IPR011051">
    <property type="entry name" value="RmlC_Cupin_sf"/>
</dbReference>
<keyword evidence="6" id="KW-1185">Reference proteome</keyword>
<reference evidence="5 6" key="1">
    <citation type="submission" date="2020-01" db="EMBL/GenBank/DDBJ databases">
        <title>Kibdelosporangium persica a novel Actinomycetes from a hot desert in Iran.</title>
        <authorList>
            <person name="Safaei N."/>
            <person name="Zaburannyi N."/>
            <person name="Mueller R."/>
            <person name="Wink J."/>
        </authorList>
    </citation>
    <scope>NUCLEOTIDE SEQUENCE [LARGE SCALE GENOMIC DNA]</scope>
    <source>
        <strain evidence="5 6">4NS15</strain>
    </source>
</reference>